<feature type="domain" description="HTH araC/xylS-type" evidence="4">
    <location>
        <begin position="188"/>
        <end position="286"/>
    </location>
</feature>
<dbReference type="InterPro" id="IPR037923">
    <property type="entry name" value="HTH-like"/>
</dbReference>
<dbReference type="PANTHER" id="PTHR43280:SF2">
    <property type="entry name" value="HTH-TYPE TRANSCRIPTIONAL REGULATOR EXSA"/>
    <property type="match status" value="1"/>
</dbReference>
<dbReference type="Pfam" id="PF12833">
    <property type="entry name" value="HTH_18"/>
    <property type="match status" value="1"/>
</dbReference>
<dbReference type="GO" id="GO:0043565">
    <property type="term" value="F:sequence-specific DNA binding"/>
    <property type="evidence" value="ECO:0007669"/>
    <property type="project" value="InterPro"/>
</dbReference>
<dbReference type="GO" id="GO:0003700">
    <property type="term" value="F:DNA-binding transcription factor activity"/>
    <property type="evidence" value="ECO:0007669"/>
    <property type="project" value="InterPro"/>
</dbReference>
<dbReference type="AlphaFoldDB" id="A0A329MSR8"/>
<proteinExistence type="predicted"/>
<evidence type="ECO:0000313" key="6">
    <source>
        <dbReference type="Proteomes" id="UP000250369"/>
    </source>
</evidence>
<organism evidence="5 6">
    <name type="scientific">Paenibacillus contaminans</name>
    <dbReference type="NCBI Taxonomy" id="450362"/>
    <lineage>
        <taxon>Bacteria</taxon>
        <taxon>Bacillati</taxon>
        <taxon>Bacillota</taxon>
        <taxon>Bacilli</taxon>
        <taxon>Bacillales</taxon>
        <taxon>Paenibacillaceae</taxon>
        <taxon>Paenibacillus</taxon>
    </lineage>
</organism>
<dbReference type="PRINTS" id="PR00032">
    <property type="entry name" value="HTHARAC"/>
</dbReference>
<accession>A0A329MSR8</accession>
<evidence type="ECO:0000313" key="5">
    <source>
        <dbReference type="EMBL" id="RAV22590.1"/>
    </source>
</evidence>
<evidence type="ECO:0000259" key="4">
    <source>
        <dbReference type="PROSITE" id="PS01124"/>
    </source>
</evidence>
<dbReference type="Pfam" id="PF02311">
    <property type="entry name" value="AraC_binding"/>
    <property type="match status" value="1"/>
</dbReference>
<keyword evidence="2" id="KW-0238">DNA-binding</keyword>
<dbReference type="Proteomes" id="UP000250369">
    <property type="component" value="Unassembled WGS sequence"/>
</dbReference>
<dbReference type="SUPFAM" id="SSF51215">
    <property type="entry name" value="Regulatory protein AraC"/>
    <property type="match status" value="1"/>
</dbReference>
<reference evidence="5 6" key="1">
    <citation type="journal article" date="2009" name="Int. J. Syst. Evol. Microbiol.">
        <title>Paenibacillus contaminans sp. nov., isolated from a contaminated laboratory plate.</title>
        <authorList>
            <person name="Chou J.H."/>
            <person name="Lee J.H."/>
            <person name="Lin M.C."/>
            <person name="Chang P.S."/>
            <person name="Arun A.B."/>
            <person name="Young C.C."/>
            <person name="Chen W.M."/>
        </authorList>
    </citation>
    <scope>NUCLEOTIDE SEQUENCE [LARGE SCALE GENOMIC DNA]</scope>
    <source>
        <strain evidence="5 6">CKOBP-6</strain>
    </source>
</reference>
<dbReference type="RefSeq" id="WP_113029996.1">
    <property type="nucleotide sequence ID" value="NZ_QMFB01000002.1"/>
</dbReference>
<keyword evidence="3" id="KW-0804">Transcription</keyword>
<name>A0A329MSR8_9BACL</name>
<keyword evidence="1" id="KW-0805">Transcription regulation</keyword>
<evidence type="ECO:0000256" key="2">
    <source>
        <dbReference type="ARBA" id="ARBA00023125"/>
    </source>
</evidence>
<dbReference type="SUPFAM" id="SSF46689">
    <property type="entry name" value="Homeodomain-like"/>
    <property type="match status" value="2"/>
</dbReference>
<evidence type="ECO:0000256" key="1">
    <source>
        <dbReference type="ARBA" id="ARBA00023015"/>
    </source>
</evidence>
<dbReference type="EMBL" id="QMFB01000002">
    <property type="protein sequence ID" value="RAV22590.1"/>
    <property type="molecule type" value="Genomic_DNA"/>
</dbReference>
<dbReference type="InterPro" id="IPR014710">
    <property type="entry name" value="RmlC-like_jellyroll"/>
</dbReference>
<gene>
    <name evidence="5" type="ORF">DQG23_06575</name>
</gene>
<comment type="caution">
    <text evidence="5">The sequence shown here is derived from an EMBL/GenBank/DDBJ whole genome shotgun (WGS) entry which is preliminary data.</text>
</comment>
<dbReference type="OrthoDB" id="9816335at2"/>
<dbReference type="PANTHER" id="PTHR43280">
    <property type="entry name" value="ARAC-FAMILY TRANSCRIPTIONAL REGULATOR"/>
    <property type="match status" value="1"/>
</dbReference>
<keyword evidence="6" id="KW-1185">Reference proteome</keyword>
<dbReference type="InterPro" id="IPR009057">
    <property type="entry name" value="Homeodomain-like_sf"/>
</dbReference>
<evidence type="ECO:0000256" key="3">
    <source>
        <dbReference type="ARBA" id="ARBA00023163"/>
    </source>
</evidence>
<dbReference type="InterPro" id="IPR003313">
    <property type="entry name" value="AraC-bd"/>
</dbReference>
<dbReference type="Gene3D" id="1.10.10.60">
    <property type="entry name" value="Homeodomain-like"/>
    <property type="match status" value="2"/>
</dbReference>
<dbReference type="PROSITE" id="PS01124">
    <property type="entry name" value="HTH_ARAC_FAMILY_2"/>
    <property type="match status" value="1"/>
</dbReference>
<dbReference type="InterPro" id="IPR018060">
    <property type="entry name" value="HTH_AraC"/>
</dbReference>
<protein>
    <submittedName>
        <fullName evidence="5">AraC family transcriptional regulator</fullName>
    </submittedName>
</protein>
<dbReference type="Gene3D" id="2.60.120.10">
    <property type="entry name" value="Jelly Rolls"/>
    <property type="match status" value="1"/>
</dbReference>
<dbReference type="SMART" id="SM00342">
    <property type="entry name" value="HTH_ARAC"/>
    <property type="match status" value="1"/>
</dbReference>
<sequence length="291" mass="33363">MGIIGKSDGVKIIFKLDKEAGAQIIKWTLDRVQEPIHWHPTLELCYCLSGRGTFTCMEKQYRVGPGDIILVNNTERHTSQSDPGDACVCLVVCLDVRTIQEFNPDLLLPFIYDPHTFEHRIPAESATAQQVGRMLTEMKTELEACRSAYQSIVKSLLFHICALLLRHYENENTSRRRKRFSAKFMLLQPALAYIQDHFHEPVQLADIARVLSLSPSRTRHLFLEIVGERFKSYLLQIRVQEAKKLLSGTNMPITDIYLSCGFQSSSSFYREFKKLVSVSPQEYRGQAPHIE</sequence>
<dbReference type="InterPro" id="IPR020449">
    <property type="entry name" value="Tscrpt_reg_AraC-type_HTH"/>
</dbReference>